<name>A0ABV6QUU7_9ACTN</name>
<dbReference type="EMBL" id="JBHLTC010000036">
    <property type="protein sequence ID" value="MFC0627771.1"/>
    <property type="molecule type" value="Genomic_DNA"/>
</dbReference>
<feature type="signal peptide" evidence="1">
    <location>
        <begin position="1"/>
        <end position="30"/>
    </location>
</feature>
<keyword evidence="3" id="KW-1185">Reference proteome</keyword>
<proteinExistence type="predicted"/>
<dbReference type="Proteomes" id="UP001589890">
    <property type="component" value="Unassembled WGS sequence"/>
</dbReference>
<evidence type="ECO:0000256" key="1">
    <source>
        <dbReference type="SAM" id="SignalP"/>
    </source>
</evidence>
<protein>
    <submittedName>
        <fullName evidence="2">Uncharacterized protein</fullName>
    </submittedName>
</protein>
<organism evidence="2 3">
    <name type="scientific">Kribbella deserti</name>
    <dbReference type="NCBI Taxonomy" id="1926257"/>
    <lineage>
        <taxon>Bacteria</taxon>
        <taxon>Bacillati</taxon>
        <taxon>Actinomycetota</taxon>
        <taxon>Actinomycetes</taxon>
        <taxon>Propionibacteriales</taxon>
        <taxon>Kribbellaceae</taxon>
        <taxon>Kribbella</taxon>
    </lineage>
</organism>
<accession>A0ABV6QUU7</accession>
<feature type="chain" id="PRO_5045376492" evidence="1">
    <location>
        <begin position="31"/>
        <end position="450"/>
    </location>
</feature>
<evidence type="ECO:0000313" key="3">
    <source>
        <dbReference type="Proteomes" id="UP001589890"/>
    </source>
</evidence>
<evidence type="ECO:0000313" key="2">
    <source>
        <dbReference type="EMBL" id="MFC0627771.1"/>
    </source>
</evidence>
<comment type="caution">
    <text evidence="2">The sequence shown here is derived from an EMBL/GenBank/DDBJ whole genome shotgun (WGS) entry which is preliminary data.</text>
</comment>
<gene>
    <name evidence="2" type="ORF">ACFFGN_27100</name>
</gene>
<keyword evidence="1" id="KW-0732">Signal</keyword>
<reference evidence="2 3" key="1">
    <citation type="submission" date="2024-09" db="EMBL/GenBank/DDBJ databases">
        <authorList>
            <person name="Sun Q."/>
            <person name="Mori K."/>
        </authorList>
    </citation>
    <scope>NUCLEOTIDE SEQUENCE [LARGE SCALE GENOMIC DNA]</scope>
    <source>
        <strain evidence="2 3">CGMCC 1.15906</strain>
    </source>
</reference>
<dbReference type="RefSeq" id="WP_380052914.1">
    <property type="nucleotide sequence ID" value="NZ_JBHLTC010000036.1"/>
</dbReference>
<sequence>MRNRGFLPSGLVTLTGVLTAAVLAAGPAQAQPLAEAAPPAAPTDVRIGWADATHQFVKVTWSDNGEANELTAVPQNGQPDTYKTTAIEGAGKDNEILLDRWWFDGNYAAVRLEVVSIAGGERSAPGLSVPFDTHRPPQTLIQRAIPWTDGRVQLAWTQDAVPADQNLGDPLDVLSDPERVSVGLGSDHSAPSRFVAVPRGARSMMVPAVMRPPYELTVLGSNEWGNQEPPRRVNIREMGIGARIPAAATYGTYLDIRGPGGIKCGDSSAPACYYTPERFGQIVPVPYQVQARANASSPWAVVTTGRDIRAIRPAVMAIGTRQLRFVVPTWSPTVPSTATAWMATPPVTARTTFRLATAGINHSSPLRTGGKMVAQLNVAPKVSTKALWQRWDGKAWVGLAWVPLRNGLGTKTLTATKPGYYAYRFVVPATTYQGRRIETTVSPKTYLRVF</sequence>